<sequence length="173" mass="19474">MNGLEKLGFTGGEPTIHLPYIEEVVIEAKKLMPELKIAVTTNGFATEASMKWIVNICSYIALEINAFNDDTHLALSGAPVEPVLRNAEYLIQNKAKIRALKTVVVPGINDNELEEIAKFIASFDTSIPYHLIGFRPSFMLYYHPGPTRKELAEIGRRCKRHLENVTFKRAMVE</sequence>
<keyword evidence="5" id="KW-0408">Iron</keyword>
<comment type="cofactor">
    <cofactor evidence="1">
        <name>[4Fe-4S] cluster</name>
        <dbReference type="ChEBI" id="CHEBI:49883"/>
    </cofactor>
</comment>
<dbReference type="AlphaFoldDB" id="A0A7G9Z9K0"/>
<dbReference type="GO" id="GO:0051539">
    <property type="term" value="F:4 iron, 4 sulfur cluster binding"/>
    <property type="evidence" value="ECO:0007669"/>
    <property type="project" value="UniProtKB-KW"/>
</dbReference>
<reference evidence="8" key="1">
    <citation type="submission" date="2020-06" db="EMBL/GenBank/DDBJ databases">
        <title>Unique genomic features of the anaerobic methanotrophic archaea.</title>
        <authorList>
            <person name="Chadwick G.L."/>
            <person name="Skennerton C.T."/>
            <person name="Laso-Perez R."/>
            <person name="Leu A.O."/>
            <person name="Speth D.R."/>
            <person name="Yu H."/>
            <person name="Morgan-Lang C."/>
            <person name="Hatzenpichler R."/>
            <person name="Goudeau D."/>
            <person name="Malmstrom R."/>
            <person name="Brazelton W.J."/>
            <person name="Woyke T."/>
            <person name="Hallam S.J."/>
            <person name="Tyson G.W."/>
            <person name="Wegener G."/>
            <person name="Boetius A."/>
            <person name="Orphan V."/>
        </authorList>
    </citation>
    <scope>NUCLEOTIDE SEQUENCE</scope>
</reference>
<evidence type="ECO:0000256" key="4">
    <source>
        <dbReference type="ARBA" id="ARBA00022723"/>
    </source>
</evidence>
<proteinExistence type="predicted"/>
<feature type="domain" description="Radical SAM core" evidence="7">
    <location>
        <begin position="3"/>
        <end position="120"/>
    </location>
</feature>
<dbReference type="InterPro" id="IPR058240">
    <property type="entry name" value="rSAM_sf"/>
</dbReference>
<evidence type="ECO:0000256" key="6">
    <source>
        <dbReference type="ARBA" id="ARBA00023014"/>
    </source>
</evidence>
<evidence type="ECO:0000256" key="5">
    <source>
        <dbReference type="ARBA" id="ARBA00023004"/>
    </source>
</evidence>
<protein>
    <submittedName>
        <fullName evidence="8">GTP 3',8-cyclase</fullName>
    </submittedName>
</protein>
<keyword evidence="6" id="KW-0411">Iron-sulfur</keyword>
<dbReference type="PANTHER" id="PTHR30352:SF13">
    <property type="entry name" value="GLYCYL-RADICAL ENZYME ACTIVATING ENZYME YJJW-RELATED"/>
    <property type="match status" value="1"/>
</dbReference>
<evidence type="ECO:0000313" key="8">
    <source>
        <dbReference type="EMBL" id="QNO56934.1"/>
    </source>
</evidence>
<evidence type="ECO:0000259" key="7">
    <source>
        <dbReference type="Pfam" id="PF04055"/>
    </source>
</evidence>
<dbReference type="Pfam" id="PF04055">
    <property type="entry name" value="Radical_SAM"/>
    <property type="match status" value="1"/>
</dbReference>
<evidence type="ECO:0000256" key="1">
    <source>
        <dbReference type="ARBA" id="ARBA00001966"/>
    </source>
</evidence>
<gene>
    <name evidence="8" type="primary">moaA</name>
    <name evidence="8" type="ORF">KMABBJJO_00013</name>
</gene>
<accession>A0A7G9Z9K0</accession>
<organism evidence="8">
    <name type="scientific">Candidatus Methanophaga sp. ANME-1 ERB7</name>
    <dbReference type="NCBI Taxonomy" id="2759913"/>
    <lineage>
        <taxon>Archaea</taxon>
        <taxon>Methanobacteriati</taxon>
        <taxon>Methanobacteriota</taxon>
        <taxon>Stenosarchaea group</taxon>
        <taxon>Methanomicrobia</taxon>
        <taxon>Candidatus Methanophagales</taxon>
        <taxon>Candidatus Methanophagaceae</taxon>
        <taxon>Candidatus Methanophaga</taxon>
    </lineage>
</organism>
<keyword evidence="2" id="KW-0004">4Fe-4S</keyword>
<dbReference type="Gene3D" id="3.20.20.70">
    <property type="entry name" value="Aldolase class I"/>
    <property type="match status" value="1"/>
</dbReference>
<dbReference type="SUPFAM" id="SSF102114">
    <property type="entry name" value="Radical SAM enzymes"/>
    <property type="match status" value="1"/>
</dbReference>
<name>A0A7G9Z9K0_9EURY</name>
<dbReference type="InterPro" id="IPR013785">
    <property type="entry name" value="Aldolase_TIM"/>
</dbReference>
<dbReference type="CDD" id="cd01335">
    <property type="entry name" value="Radical_SAM"/>
    <property type="match status" value="1"/>
</dbReference>
<keyword evidence="4" id="KW-0479">Metal-binding</keyword>
<keyword evidence="3" id="KW-0949">S-adenosyl-L-methionine</keyword>
<evidence type="ECO:0000256" key="3">
    <source>
        <dbReference type="ARBA" id="ARBA00022691"/>
    </source>
</evidence>
<dbReference type="GO" id="GO:0003824">
    <property type="term" value="F:catalytic activity"/>
    <property type="evidence" value="ECO:0007669"/>
    <property type="project" value="InterPro"/>
</dbReference>
<dbReference type="EMBL" id="MT631673">
    <property type="protein sequence ID" value="QNO56934.1"/>
    <property type="molecule type" value="Genomic_DNA"/>
</dbReference>
<evidence type="ECO:0000256" key="2">
    <source>
        <dbReference type="ARBA" id="ARBA00022485"/>
    </source>
</evidence>
<dbReference type="InterPro" id="IPR034457">
    <property type="entry name" value="Organic_radical-activating"/>
</dbReference>
<dbReference type="InterPro" id="IPR007197">
    <property type="entry name" value="rSAM"/>
</dbReference>
<dbReference type="PANTHER" id="PTHR30352">
    <property type="entry name" value="PYRUVATE FORMATE-LYASE-ACTIVATING ENZYME"/>
    <property type="match status" value="1"/>
</dbReference>
<dbReference type="GO" id="GO:0046872">
    <property type="term" value="F:metal ion binding"/>
    <property type="evidence" value="ECO:0007669"/>
    <property type="project" value="UniProtKB-KW"/>
</dbReference>